<dbReference type="EMBL" id="QGGR01000002">
    <property type="protein sequence ID" value="PWK51327.1"/>
    <property type="molecule type" value="Genomic_DNA"/>
</dbReference>
<keyword evidence="2" id="KW-0812">Transmembrane</keyword>
<gene>
    <name evidence="3" type="ORF">BC793_102355</name>
</gene>
<keyword evidence="4" id="KW-1185">Reference proteome</keyword>
<feature type="compositionally biased region" description="Low complexity" evidence="1">
    <location>
        <begin position="113"/>
        <end position="133"/>
    </location>
</feature>
<dbReference type="OrthoDB" id="3296561at2"/>
<comment type="caution">
    <text evidence="3">The sequence shown here is derived from an EMBL/GenBank/DDBJ whole genome shotgun (WGS) entry which is preliminary data.</text>
</comment>
<accession>A0A316GA09</accession>
<keyword evidence="2" id="KW-1133">Transmembrane helix</keyword>
<feature type="transmembrane region" description="Helical" evidence="2">
    <location>
        <begin position="38"/>
        <end position="60"/>
    </location>
</feature>
<proteinExistence type="predicted"/>
<evidence type="ECO:0000313" key="3">
    <source>
        <dbReference type="EMBL" id="PWK51327.1"/>
    </source>
</evidence>
<feature type="region of interest" description="Disordered" evidence="1">
    <location>
        <begin position="1"/>
        <end position="21"/>
    </location>
</feature>
<reference evidence="3 4" key="1">
    <citation type="submission" date="2018-05" db="EMBL/GenBank/DDBJ databases">
        <title>Genomic Encyclopedia of Archaeal and Bacterial Type Strains, Phase II (KMG-II): from individual species to whole genera.</title>
        <authorList>
            <person name="Goeker M."/>
        </authorList>
    </citation>
    <scope>NUCLEOTIDE SEQUENCE [LARGE SCALE GENOMIC DNA]</scope>
    <source>
        <strain evidence="3 4">DSM 45184</strain>
    </source>
</reference>
<evidence type="ECO:0000256" key="1">
    <source>
        <dbReference type="SAM" id="MobiDB-lite"/>
    </source>
</evidence>
<feature type="region of interest" description="Disordered" evidence="1">
    <location>
        <begin position="73"/>
        <end position="133"/>
    </location>
</feature>
<dbReference type="AlphaFoldDB" id="A0A316GA09"/>
<dbReference type="Proteomes" id="UP000245697">
    <property type="component" value="Unassembled WGS sequence"/>
</dbReference>
<sequence length="250" mass="26585">MAYDEHHEHDEYATTEGGLYASASVEDPDRAARHRRRLAAGITGAVVALAGAGFLITRLMNEQQPTLPEPAALAPQTTEATTAPTPEETAPVTRTPKVTRHAVPVEQSPAPPIAASRAASRAASPDAAEARASAAIEELRERLRVSERTRMVEQPYEDGTMTVLASWRDVTGESLLRRALDAGTPAGNGVRCTTRLSNEPDWDPGPPPTLMCWRTSASRSVVVVSTASSTGAEAIAASASLIETEWPKLD</sequence>
<organism evidence="3 4">
    <name type="scientific">Actinoplanes xinjiangensis</name>
    <dbReference type="NCBI Taxonomy" id="512350"/>
    <lineage>
        <taxon>Bacteria</taxon>
        <taxon>Bacillati</taxon>
        <taxon>Actinomycetota</taxon>
        <taxon>Actinomycetes</taxon>
        <taxon>Micromonosporales</taxon>
        <taxon>Micromonosporaceae</taxon>
        <taxon>Actinoplanes</taxon>
    </lineage>
</organism>
<keyword evidence="2" id="KW-0472">Membrane</keyword>
<feature type="compositionally biased region" description="Basic and acidic residues" evidence="1">
    <location>
        <begin position="1"/>
        <end position="12"/>
    </location>
</feature>
<name>A0A316GA09_9ACTN</name>
<protein>
    <submittedName>
        <fullName evidence="3">Uncharacterized protein</fullName>
    </submittedName>
</protein>
<dbReference type="RefSeq" id="WP_109589724.1">
    <property type="nucleotide sequence ID" value="NZ_BONA01000046.1"/>
</dbReference>
<evidence type="ECO:0000313" key="4">
    <source>
        <dbReference type="Proteomes" id="UP000245697"/>
    </source>
</evidence>
<feature type="compositionally biased region" description="Low complexity" evidence="1">
    <location>
        <begin position="73"/>
        <end position="91"/>
    </location>
</feature>
<evidence type="ECO:0000256" key="2">
    <source>
        <dbReference type="SAM" id="Phobius"/>
    </source>
</evidence>